<feature type="transmembrane region" description="Helical" evidence="6">
    <location>
        <begin position="142"/>
        <end position="163"/>
    </location>
</feature>
<accession>A0A9R1VU94</accession>
<dbReference type="Proteomes" id="UP000235145">
    <property type="component" value="Unassembled WGS sequence"/>
</dbReference>
<keyword evidence="8" id="KW-1185">Reference proteome</keyword>
<keyword evidence="5 6" id="KW-0472">Membrane</keyword>
<proteinExistence type="inferred from homology"/>
<dbReference type="InterPro" id="IPR001708">
    <property type="entry name" value="YidC/ALB3/OXA1/COX18"/>
</dbReference>
<reference evidence="7 8" key="1">
    <citation type="journal article" date="2017" name="Nat. Commun.">
        <title>Genome assembly with in vitro proximity ligation data and whole-genome triplication in lettuce.</title>
        <authorList>
            <person name="Reyes-Chin-Wo S."/>
            <person name="Wang Z."/>
            <person name="Yang X."/>
            <person name="Kozik A."/>
            <person name="Arikit S."/>
            <person name="Song C."/>
            <person name="Xia L."/>
            <person name="Froenicke L."/>
            <person name="Lavelle D.O."/>
            <person name="Truco M.J."/>
            <person name="Xia R."/>
            <person name="Zhu S."/>
            <person name="Xu C."/>
            <person name="Xu H."/>
            <person name="Xu X."/>
            <person name="Cox K."/>
            <person name="Korf I."/>
            <person name="Meyers B.C."/>
            <person name="Michelmore R.W."/>
        </authorList>
    </citation>
    <scope>NUCLEOTIDE SEQUENCE [LARGE SCALE GENOMIC DNA]</scope>
    <source>
        <strain evidence="8">cv. Salinas</strain>
        <tissue evidence="7">Seedlings</tissue>
    </source>
</reference>
<dbReference type="EMBL" id="NBSK02000004">
    <property type="protein sequence ID" value="KAJ0211634.1"/>
    <property type="molecule type" value="Genomic_DNA"/>
</dbReference>
<name>A0A9R1VU94_LACSA</name>
<sequence length="204" mass="22485">MIYLSSPPILRYSAAMYTQLTRLFIQAPIFVSFFLVIISSNVHIENMVEKVPSIQTGGASWFIDLTTANVFYILPLLAAISCWITVEFTMQEGKRGGVWKNIARGGAALTLPLTASFPNVSITSQLFFLIMKIPTFSLVETFQLSFVIGSPPTCSPFLFGLTIKKPSVKKFLNISIIVPPSPSPANIPFAFVLNGIYNKTCGKY</sequence>
<dbReference type="PANTHER" id="PTHR12428:SF34">
    <property type="entry name" value="MITOCHONDRIAL INNER MEMBRANE PROTEIN OXA1-LIKE"/>
    <property type="match status" value="1"/>
</dbReference>
<feature type="transmembrane region" description="Helical" evidence="6">
    <location>
        <begin position="107"/>
        <end position="130"/>
    </location>
</feature>
<keyword evidence="4 6" id="KW-1133">Transmembrane helix</keyword>
<feature type="transmembrane region" description="Helical" evidence="6">
    <location>
        <begin position="59"/>
        <end position="86"/>
    </location>
</feature>
<evidence type="ECO:0000256" key="3">
    <source>
        <dbReference type="ARBA" id="ARBA00022692"/>
    </source>
</evidence>
<evidence type="ECO:0000256" key="5">
    <source>
        <dbReference type="ARBA" id="ARBA00023136"/>
    </source>
</evidence>
<evidence type="ECO:0000256" key="2">
    <source>
        <dbReference type="ARBA" id="ARBA00010583"/>
    </source>
</evidence>
<evidence type="ECO:0000256" key="1">
    <source>
        <dbReference type="ARBA" id="ARBA00004141"/>
    </source>
</evidence>
<evidence type="ECO:0000256" key="4">
    <source>
        <dbReference type="ARBA" id="ARBA00022989"/>
    </source>
</evidence>
<feature type="transmembrane region" description="Helical" evidence="6">
    <location>
        <begin position="20"/>
        <end position="39"/>
    </location>
</feature>
<organism evidence="7 8">
    <name type="scientific">Lactuca sativa</name>
    <name type="common">Garden lettuce</name>
    <dbReference type="NCBI Taxonomy" id="4236"/>
    <lineage>
        <taxon>Eukaryota</taxon>
        <taxon>Viridiplantae</taxon>
        <taxon>Streptophyta</taxon>
        <taxon>Embryophyta</taxon>
        <taxon>Tracheophyta</taxon>
        <taxon>Spermatophyta</taxon>
        <taxon>Magnoliopsida</taxon>
        <taxon>eudicotyledons</taxon>
        <taxon>Gunneridae</taxon>
        <taxon>Pentapetalae</taxon>
        <taxon>asterids</taxon>
        <taxon>campanulids</taxon>
        <taxon>Asterales</taxon>
        <taxon>Asteraceae</taxon>
        <taxon>Cichorioideae</taxon>
        <taxon>Cichorieae</taxon>
        <taxon>Lactucinae</taxon>
        <taxon>Lactuca</taxon>
    </lineage>
</organism>
<comment type="similarity">
    <text evidence="2">Belongs to the OXA1/ALB3/YidC (TC 2.A.9.2) family.</text>
</comment>
<dbReference type="GO" id="GO:0016020">
    <property type="term" value="C:membrane"/>
    <property type="evidence" value="ECO:0007669"/>
    <property type="project" value="UniProtKB-SubCell"/>
</dbReference>
<dbReference type="PANTHER" id="PTHR12428">
    <property type="entry name" value="OXA1"/>
    <property type="match status" value="1"/>
</dbReference>
<evidence type="ECO:0000313" key="7">
    <source>
        <dbReference type="EMBL" id="KAJ0211634.1"/>
    </source>
</evidence>
<keyword evidence="3 6" id="KW-0812">Transmembrane</keyword>
<evidence type="ECO:0000313" key="8">
    <source>
        <dbReference type="Proteomes" id="UP000235145"/>
    </source>
</evidence>
<protein>
    <submittedName>
        <fullName evidence="7">Uncharacterized protein</fullName>
    </submittedName>
</protein>
<gene>
    <name evidence="7" type="ORF">LSAT_V11C400196070</name>
</gene>
<dbReference type="AlphaFoldDB" id="A0A9R1VU94"/>
<dbReference type="GO" id="GO:0032977">
    <property type="term" value="F:membrane insertase activity"/>
    <property type="evidence" value="ECO:0007669"/>
    <property type="project" value="InterPro"/>
</dbReference>
<comment type="caution">
    <text evidence="7">The sequence shown here is derived from an EMBL/GenBank/DDBJ whole genome shotgun (WGS) entry which is preliminary data.</text>
</comment>
<evidence type="ECO:0000256" key="6">
    <source>
        <dbReference type="SAM" id="Phobius"/>
    </source>
</evidence>
<comment type="subcellular location">
    <subcellularLocation>
        <location evidence="1">Membrane</location>
        <topology evidence="1">Multi-pass membrane protein</topology>
    </subcellularLocation>
</comment>